<dbReference type="AlphaFoldDB" id="D2PMC8"/>
<proteinExistence type="predicted"/>
<accession>D2PMC8</accession>
<sequence length="203" mass="21802">MHSPTELDRVLQAWVHGWSVSRSTLSPVPAANGYRIDVGLPGHLVRYVLPCFDEQLVDGLREPSTWVKVCGELPELPARWTVEPVEYLMAAPLPLAVPPGPAYGVRTVVDGSLVRATVERDGVVAARGQAALWTEYAVVDQVVTEPAYRRRGLGTVVMRALGEAAAQQGARTGVLVATEDGRALYSRLGWSLISPVGVARLGA</sequence>
<dbReference type="SUPFAM" id="SSF55729">
    <property type="entry name" value="Acyl-CoA N-acyltransferases (Nat)"/>
    <property type="match status" value="1"/>
</dbReference>
<name>D2PMC8_KRIFD</name>
<reference evidence="2 3" key="2">
    <citation type="journal article" date="2010" name="Stand. Genomic Sci.">
        <title>Complete genome sequence of Kribbella flavida type strain (IFO 14399).</title>
        <authorList>
            <person name="Pukall R."/>
            <person name="Lapidus A."/>
            <person name="Glavina Del Rio T."/>
            <person name="Copeland A."/>
            <person name="Tice H."/>
            <person name="Cheng J.-F."/>
            <person name="Lucas S."/>
            <person name="Chen F."/>
            <person name="Nolan M."/>
            <person name="LaButti K."/>
            <person name="Pati A."/>
            <person name="Ivanova N."/>
            <person name="Mavrommatis K."/>
            <person name="Mikhailova N."/>
            <person name="Pitluck S."/>
            <person name="Bruce D."/>
            <person name="Goodwin L."/>
            <person name="Land M."/>
            <person name="Hauser L."/>
            <person name="Chang Y.-J."/>
            <person name="Jeffries C.D."/>
            <person name="Chen A."/>
            <person name="Palaniappan K."/>
            <person name="Chain P."/>
            <person name="Rohde M."/>
            <person name="Goeker M."/>
            <person name="Bristow J."/>
            <person name="Eisen J.A."/>
            <person name="Markowitz V."/>
            <person name="Hugenholtz P."/>
            <person name="Kyrpides N.C."/>
            <person name="Klenk H.-P."/>
            <person name="Brettin T."/>
        </authorList>
    </citation>
    <scope>NUCLEOTIDE SEQUENCE [LARGE SCALE GENOMIC DNA]</scope>
    <source>
        <strain evidence="3">DSM 17836 / JCM 10339 / NBRC 14399</strain>
    </source>
</reference>
<dbReference type="Pfam" id="PF00583">
    <property type="entry name" value="Acetyltransf_1"/>
    <property type="match status" value="1"/>
</dbReference>
<dbReference type="InterPro" id="IPR016181">
    <property type="entry name" value="Acyl_CoA_acyltransferase"/>
</dbReference>
<evidence type="ECO:0000313" key="2">
    <source>
        <dbReference type="EMBL" id="ADB34496.1"/>
    </source>
</evidence>
<dbReference type="eggNOG" id="COG3393">
    <property type="taxonomic scope" value="Bacteria"/>
</dbReference>
<dbReference type="EMBL" id="CP001736">
    <property type="protein sequence ID" value="ADB34496.1"/>
    <property type="molecule type" value="Genomic_DNA"/>
</dbReference>
<dbReference type="Gene3D" id="3.40.630.30">
    <property type="match status" value="1"/>
</dbReference>
<evidence type="ECO:0000259" key="1">
    <source>
        <dbReference type="PROSITE" id="PS51186"/>
    </source>
</evidence>
<dbReference type="InterPro" id="IPR000182">
    <property type="entry name" value="GNAT_dom"/>
</dbReference>
<protein>
    <submittedName>
        <fullName evidence="2">GCN5-related N-acetyltransferase</fullName>
    </submittedName>
</protein>
<organism evidence="2 3">
    <name type="scientific">Kribbella flavida (strain DSM 17836 / JCM 10339 / NBRC 14399)</name>
    <dbReference type="NCBI Taxonomy" id="479435"/>
    <lineage>
        <taxon>Bacteria</taxon>
        <taxon>Bacillati</taxon>
        <taxon>Actinomycetota</taxon>
        <taxon>Actinomycetes</taxon>
        <taxon>Propionibacteriales</taxon>
        <taxon>Kribbellaceae</taxon>
        <taxon>Kribbella</taxon>
    </lineage>
</organism>
<feature type="domain" description="N-acetyltransferase" evidence="1">
    <location>
        <begin position="71"/>
        <end position="203"/>
    </location>
</feature>
<reference evidence="3" key="1">
    <citation type="submission" date="2009-09" db="EMBL/GenBank/DDBJ databases">
        <title>The complete genome of Kribbella flavida DSM 17836.</title>
        <authorList>
            <consortium name="US DOE Joint Genome Institute (JGI-PGF)"/>
            <person name="Lucas S."/>
            <person name="Copeland A."/>
            <person name="Lapidus A."/>
            <person name="Glavina del Rio T."/>
            <person name="Dalin E."/>
            <person name="Tice H."/>
            <person name="Bruce D."/>
            <person name="Goodwin L."/>
            <person name="Pitluck S."/>
            <person name="Kyrpides N."/>
            <person name="Mavromatis K."/>
            <person name="Ivanova N."/>
            <person name="Saunders E."/>
            <person name="Brettin T."/>
            <person name="Detter J.C."/>
            <person name="Han C."/>
            <person name="Larimer F."/>
            <person name="Land M."/>
            <person name="Hauser L."/>
            <person name="Markowitz V."/>
            <person name="Cheng J.-F."/>
            <person name="Hugenholtz P."/>
            <person name="Woyke T."/>
            <person name="Wu D."/>
            <person name="Pukall R."/>
            <person name="Klenk H.-P."/>
            <person name="Eisen J.A."/>
        </authorList>
    </citation>
    <scope>NUCLEOTIDE SEQUENCE [LARGE SCALE GENOMIC DNA]</scope>
    <source>
        <strain evidence="3">DSM 17836 / JCM 10339 / NBRC 14399</strain>
    </source>
</reference>
<dbReference type="Proteomes" id="UP000007967">
    <property type="component" value="Chromosome"/>
</dbReference>
<dbReference type="OrthoDB" id="4966223at2"/>
<dbReference type="CDD" id="cd04301">
    <property type="entry name" value="NAT_SF"/>
    <property type="match status" value="1"/>
</dbReference>
<evidence type="ECO:0000313" key="3">
    <source>
        <dbReference type="Proteomes" id="UP000007967"/>
    </source>
</evidence>
<dbReference type="RefSeq" id="WP_012923050.1">
    <property type="nucleotide sequence ID" value="NC_013729.1"/>
</dbReference>
<gene>
    <name evidence="2" type="ordered locus">Kfla_5485</name>
</gene>
<dbReference type="STRING" id="479435.Kfla_5485"/>
<keyword evidence="3" id="KW-1185">Reference proteome</keyword>
<keyword evidence="2" id="KW-0808">Transferase</keyword>
<dbReference type="GO" id="GO:0016747">
    <property type="term" value="F:acyltransferase activity, transferring groups other than amino-acyl groups"/>
    <property type="evidence" value="ECO:0007669"/>
    <property type="project" value="InterPro"/>
</dbReference>
<dbReference type="HOGENOM" id="CLU_083895_1_0_11"/>
<dbReference type="KEGG" id="kfl:Kfla_5485"/>
<dbReference type="PROSITE" id="PS51186">
    <property type="entry name" value="GNAT"/>
    <property type="match status" value="1"/>
</dbReference>